<protein>
    <submittedName>
        <fullName evidence="4">L-sorbose 1-phosphate reductase</fullName>
        <ecNumber evidence="4">1.1.1.-</ecNumber>
        <ecNumber evidence="4">1.1.1.1</ecNumber>
    </submittedName>
</protein>
<dbReference type="AlphaFoldDB" id="A0A380PQL8"/>
<feature type="domain" description="Alcohol dehydrogenase-like N-terminal" evidence="3">
    <location>
        <begin position="26"/>
        <end position="123"/>
    </location>
</feature>
<feature type="domain" description="Alcohol dehydrogenase-like C-terminal" evidence="2">
    <location>
        <begin position="186"/>
        <end position="329"/>
    </location>
</feature>
<dbReference type="InterPro" id="IPR036291">
    <property type="entry name" value="NAD(P)-bd_dom_sf"/>
</dbReference>
<dbReference type="Proteomes" id="UP000254835">
    <property type="component" value="Unassembled WGS sequence"/>
</dbReference>
<dbReference type="GeneID" id="57906953"/>
<dbReference type="OrthoDB" id="9797931at2"/>
<sequence>MKTKVAAIYGKQDVRLREFELPPISDDELLVSVISDSVCLSTYKAALLGSEHKRVPEDVEQHPAITGHECAGVIVEVGKNLAARYRAGERFVLQPAMGLPSGYSAGYSYEYFGGNATYMIIPKLAIELGCVLPYHGSYFAAASLAEPMCCIIGAYHASYHTTQYVYEHRMGIKPGGNLALLACAGPMGMGAIDYAINGDIKPSRVVVVDIDETRLARAEQLLPVKQAADQGIELIYINSSKLDNPSSFLRQLTDDHGFDDVFVYAAVPSVIELGDDLLAEDGCLNFFAGPTDKHFKVPFNFYHVHYSSTHIVGTSGGSTGDMEEALSLSAQLRIQPSFMITHIGGLDAVPETVLNLPHIPGGKKLIYNGITMPLTAIDDFAERGKTDPLFAALAELVTETHGVWNERAERYLLAHFNVDTGVDSENTGI</sequence>
<name>A0A380PQL8_YERFR</name>
<dbReference type="Pfam" id="PF00107">
    <property type="entry name" value="ADH_zinc_N"/>
    <property type="match status" value="1"/>
</dbReference>
<dbReference type="EC" id="1.1.1.-" evidence="4"/>
<proteinExistence type="predicted"/>
<evidence type="ECO:0000259" key="3">
    <source>
        <dbReference type="Pfam" id="PF08240"/>
    </source>
</evidence>
<evidence type="ECO:0000313" key="4">
    <source>
        <dbReference type="EMBL" id="SUP75848.1"/>
    </source>
</evidence>
<gene>
    <name evidence="4" type="primary">sorE_1</name>
    <name evidence="4" type="ORF">NCTC11470_00867</name>
</gene>
<dbReference type="EMBL" id="UHJA01000001">
    <property type="protein sequence ID" value="SUP75848.1"/>
    <property type="molecule type" value="Genomic_DNA"/>
</dbReference>
<dbReference type="RefSeq" id="WP_032911832.1">
    <property type="nucleotide sequence ID" value="NZ_CP023964.1"/>
</dbReference>
<dbReference type="SUPFAM" id="SSF51735">
    <property type="entry name" value="NAD(P)-binding Rossmann-fold domains"/>
    <property type="match status" value="1"/>
</dbReference>
<dbReference type="InterPro" id="IPR050129">
    <property type="entry name" value="Zn_alcohol_dh"/>
</dbReference>
<organism evidence="4 5">
    <name type="scientific">Yersinia frederiksenii</name>
    <dbReference type="NCBI Taxonomy" id="29484"/>
    <lineage>
        <taxon>Bacteria</taxon>
        <taxon>Pseudomonadati</taxon>
        <taxon>Pseudomonadota</taxon>
        <taxon>Gammaproteobacteria</taxon>
        <taxon>Enterobacterales</taxon>
        <taxon>Yersiniaceae</taxon>
        <taxon>Yersinia</taxon>
    </lineage>
</organism>
<dbReference type="Gene3D" id="3.90.180.10">
    <property type="entry name" value="Medium-chain alcohol dehydrogenases, catalytic domain"/>
    <property type="match status" value="1"/>
</dbReference>
<accession>A0A380PQL8</accession>
<evidence type="ECO:0000313" key="5">
    <source>
        <dbReference type="Proteomes" id="UP000254835"/>
    </source>
</evidence>
<reference evidence="4 5" key="1">
    <citation type="submission" date="2018-06" db="EMBL/GenBank/DDBJ databases">
        <authorList>
            <consortium name="Pathogen Informatics"/>
            <person name="Doyle S."/>
        </authorList>
    </citation>
    <scope>NUCLEOTIDE SEQUENCE [LARGE SCALE GENOMIC DNA]</scope>
    <source>
        <strain evidence="4 5">NCTC11470</strain>
    </source>
</reference>
<keyword evidence="1 4" id="KW-0560">Oxidoreductase</keyword>
<dbReference type="PANTHER" id="PTHR43401:SF2">
    <property type="entry name" value="L-THREONINE 3-DEHYDROGENASE"/>
    <property type="match status" value="1"/>
</dbReference>
<dbReference type="PANTHER" id="PTHR43401">
    <property type="entry name" value="L-THREONINE 3-DEHYDROGENASE"/>
    <property type="match status" value="1"/>
</dbReference>
<dbReference type="CDD" id="cd08238">
    <property type="entry name" value="sorbose_phosphate_red"/>
    <property type="match status" value="1"/>
</dbReference>
<dbReference type="Pfam" id="PF08240">
    <property type="entry name" value="ADH_N"/>
    <property type="match status" value="1"/>
</dbReference>
<dbReference type="SUPFAM" id="SSF50129">
    <property type="entry name" value="GroES-like"/>
    <property type="match status" value="1"/>
</dbReference>
<dbReference type="InterPro" id="IPR013149">
    <property type="entry name" value="ADH-like_C"/>
</dbReference>
<dbReference type="Gene3D" id="3.40.50.720">
    <property type="entry name" value="NAD(P)-binding Rossmann-like Domain"/>
    <property type="match status" value="1"/>
</dbReference>
<dbReference type="GO" id="GO:0004022">
    <property type="term" value="F:alcohol dehydrogenase (NAD+) activity"/>
    <property type="evidence" value="ECO:0007669"/>
    <property type="project" value="UniProtKB-EC"/>
</dbReference>
<dbReference type="InterPro" id="IPR013154">
    <property type="entry name" value="ADH-like_N"/>
</dbReference>
<evidence type="ECO:0000256" key="1">
    <source>
        <dbReference type="ARBA" id="ARBA00023002"/>
    </source>
</evidence>
<dbReference type="InterPro" id="IPR011032">
    <property type="entry name" value="GroES-like_sf"/>
</dbReference>
<dbReference type="EC" id="1.1.1.1" evidence="4"/>
<evidence type="ECO:0000259" key="2">
    <source>
        <dbReference type="Pfam" id="PF00107"/>
    </source>
</evidence>